<keyword evidence="6" id="KW-1185">Reference proteome</keyword>
<dbReference type="InterPro" id="IPR020449">
    <property type="entry name" value="Tscrpt_reg_AraC-type_HTH"/>
</dbReference>
<dbReference type="Pfam" id="PF12833">
    <property type="entry name" value="HTH_18"/>
    <property type="match status" value="1"/>
</dbReference>
<dbReference type="AlphaFoldDB" id="A0A217EI94"/>
<dbReference type="SUPFAM" id="SSF46689">
    <property type="entry name" value="Homeodomain-like"/>
    <property type="match status" value="2"/>
</dbReference>
<dbReference type="PRINTS" id="PR00032">
    <property type="entry name" value="HTHARAC"/>
</dbReference>
<dbReference type="Proteomes" id="UP000243463">
    <property type="component" value="Unassembled WGS sequence"/>
</dbReference>
<dbReference type="PROSITE" id="PS00041">
    <property type="entry name" value="HTH_ARAC_FAMILY_1"/>
    <property type="match status" value="1"/>
</dbReference>
<organism evidence="5 6">
    <name type="scientific">Acinetobacter apis</name>
    <dbReference type="NCBI Taxonomy" id="1229165"/>
    <lineage>
        <taxon>Bacteria</taxon>
        <taxon>Pseudomonadati</taxon>
        <taxon>Pseudomonadota</taxon>
        <taxon>Gammaproteobacteria</taxon>
        <taxon>Moraxellales</taxon>
        <taxon>Moraxellaceae</taxon>
        <taxon>Acinetobacter</taxon>
    </lineage>
</organism>
<evidence type="ECO:0000256" key="1">
    <source>
        <dbReference type="ARBA" id="ARBA00023015"/>
    </source>
</evidence>
<feature type="domain" description="HTH araC/xylS-type" evidence="4">
    <location>
        <begin position="188"/>
        <end position="286"/>
    </location>
</feature>
<gene>
    <name evidence="5" type="ORF">SAMN05444584_1909</name>
</gene>
<dbReference type="InterPro" id="IPR050204">
    <property type="entry name" value="AraC_XylS_family_regulators"/>
</dbReference>
<dbReference type="OrthoDB" id="5622169at2"/>
<dbReference type="GO" id="GO:0043565">
    <property type="term" value="F:sequence-specific DNA binding"/>
    <property type="evidence" value="ECO:0007669"/>
    <property type="project" value="InterPro"/>
</dbReference>
<dbReference type="PANTHER" id="PTHR46796:SF6">
    <property type="entry name" value="ARAC SUBFAMILY"/>
    <property type="match status" value="1"/>
</dbReference>
<keyword evidence="3" id="KW-0804">Transcription</keyword>
<evidence type="ECO:0000256" key="2">
    <source>
        <dbReference type="ARBA" id="ARBA00023125"/>
    </source>
</evidence>
<dbReference type="SMART" id="SM00342">
    <property type="entry name" value="HTH_ARAC"/>
    <property type="match status" value="1"/>
</dbReference>
<keyword evidence="1" id="KW-0805">Transcription regulation</keyword>
<dbReference type="RefSeq" id="WP_088824082.1">
    <property type="nucleotide sequence ID" value="NZ_FZLN01000004.1"/>
</dbReference>
<keyword evidence="2" id="KW-0238">DNA-binding</keyword>
<dbReference type="InterPro" id="IPR018062">
    <property type="entry name" value="HTH_AraC-typ_CS"/>
</dbReference>
<dbReference type="Gene3D" id="1.10.10.60">
    <property type="entry name" value="Homeodomain-like"/>
    <property type="match status" value="2"/>
</dbReference>
<proteinExistence type="predicted"/>
<dbReference type="PROSITE" id="PS01124">
    <property type="entry name" value="HTH_ARAC_FAMILY_2"/>
    <property type="match status" value="1"/>
</dbReference>
<dbReference type="InterPro" id="IPR009057">
    <property type="entry name" value="Homeodomain-like_sf"/>
</dbReference>
<dbReference type="InterPro" id="IPR018060">
    <property type="entry name" value="HTH_AraC"/>
</dbReference>
<evidence type="ECO:0000313" key="6">
    <source>
        <dbReference type="Proteomes" id="UP000243463"/>
    </source>
</evidence>
<evidence type="ECO:0000256" key="3">
    <source>
        <dbReference type="ARBA" id="ARBA00023163"/>
    </source>
</evidence>
<dbReference type="PANTHER" id="PTHR46796">
    <property type="entry name" value="HTH-TYPE TRANSCRIPTIONAL ACTIVATOR RHAS-RELATED"/>
    <property type="match status" value="1"/>
</dbReference>
<evidence type="ECO:0000259" key="4">
    <source>
        <dbReference type="PROSITE" id="PS01124"/>
    </source>
</evidence>
<dbReference type="GO" id="GO:0003700">
    <property type="term" value="F:DNA-binding transcription factor activity"/>
    <property type="evidence" value="ECO:0007669"/>
    <property type="project" value="InterPro"/>
</dbReference>
<evidence type="ECO:0000313" key="5">
    <source>
        <dbReference type="EMBL" id="SNQ29930.1"/>
    </source>
</evidence>
<protein>
    <submittedName>
        <fullName evidence="5">Transcriptional regulator, AraC family</fullName>
    </submittedName>
</protein>
<sequence length="289" mass="33367">MHYQILDQLQGFKTQLIHSTPLGTGMQLAAWYNCQDQVNVCSNHHTLSLYVQGGYESYQKTAQGWQNGGGPDHFCLMPQDVASSWDIRGDLFFVHLYYTQQHIERLAMQIWDKEPSQIKLQDHAFVFDAKVASIYRQCFLTQAWDQTENHLEMSHAAHMLLIHLIKQYSSVSWQAPISKGKLSPYQLKYIQQWIEDHLDHALTLSDLAQELGLSEYHFAHLFTASMHISPHQYVMQQRLQKAHAQIVSTRHALTDIALNCGFSSASHFSIRFKKHFGYSPSALRKPMSY</sequence>
<reference evidence="6" key="1">
    <citation type="submission" date="2017-06" db="EMBL/GenBank/DDBJ databases">
        <authorList>
            <person name="Varghese N."/>
            <person name="Submissions S."/>
        </authorList>
    </citation>
    <scope>NUCLEOTIDE SEQUENCE [LARGE SCALE GENOMIC DNA]</scope>
    <source>
        <strain evidence="6">ANC 5114</strain>
    </source>
</reference>
<name>A0A217EI94_9GAMM</name>
<dbReference type="EMBL" id="FZLN01000004">
    <property type="protein sequence ID" value="SNQ29930.1"/>
    <property type="molecule type" value="Genomic_DNA"/>
</dbReference>
<accession>A0A217EI94</accession>